<dbReference type="STRING" id="1137993.SAMN05660209_00064"/>
<dbReference type="Proteomes" id="UP000198921">
    <property type="component" value="Unassembled WGS sequence"/>
</dbReference>
<sequence length="39" mass="4026">MSHRHRLLRSAVAAAATAAAGILIGSMVRAVRPPSDGTR</sequence>
<name>A0A1H3AIG9_9ACTN</name>
<dbReference type="EMBL" id="FNOT01000001">
    <property type="protein sequence ID" value="SDX29476.1"/>
    <property type="molecule type" value="Genomic_DNA"/>
</dbReference>
<reference evidence="2" key="1">
    <citation type="submission" date="2016-10" db="EMBL/GenBank/DDBJ databases">
        <authorList>
            <person name="Varghese N."/>
            <person name="Submissions S."/>
        </authorList>
    </citation>
    <scope>NUCLEOTIDE SEQUENCE [LARGE SCALE GENOMIC DNA]</scope>
    <source>
        <strain evidence="2">DSM 45422</strain>
    </source>
</reference>
<evidence type="ECO:0000313" key="2">
    <source>
        <dbReference type="Proteomes" id="UP000198921"/>
    </source>
</evidence>
<gene>
    <name evidence="1" type="ORF">SAMN05660209_00064</name>
</gene>
<dbReference type="InterPro" id="IPR006311">
    <property type="entry name" value="TAT_signal"/>
</dbReference>
<organism evidence="1 2">
    <name type="scientific">Geodermatophilus africanus</name>
    <dbReference type="NCBI Taxonomy" id="1137993"/>
    <lineage>
        <taxon>Bacteria</taxon>
        <taxon>Bacillati</taxon>
        <taxon>Actinomycetota</taxon>
        <taxon>Actinomycetes</taxon>
        <taxon>Geodermatophilales</taxon>
        <taxon>Geodermatophilaceae</taxon>
        <taxon>Geodermatophilus</taxon>
    </lineage>
</organism>
<evidence type="ECO:0000313" key="1">
    <source>
        <dbReference type="EMBL" id="SDX29476.1"/>
    </source>
</evidence>
<proteinExistence type="predicted"/>
<dbReference type="AlphaFoldDB" id="A0A1H3AIG9"/>
<accession>A0A1H3AIG9</accession>
<protein>
    <submittedName>
        <fullName evidence="1">Uncharacterized protein</fullName>
    </submittedName>
</protein>
<keyword evidence="2" id="KW-1185">Reference proteome</keyword>
<dbReference type="PROSITE" id="PS51318">
    <property type="entry name" value="TAT"/>
    <property type="match status" value="1"/>
</dbReference>